<feature type="compositionally biased region" description="Basic and acidic residues" evidence="1">
    <location>
        <begin position="1086"/>
        <end position="1100"/>
    </location>
</feature>
<evidence type="ECO:0000256" key="1">
    <source>
        <dbReference type="SAM" id="MobiDB-lite"/>
    </source>
</evidence>
<feature type="domain" description="RAVE complex protein Rav1 C-terminal" evidence="2">
    <location>
        <begin position="855"/>
        <end position="1322"/>
    </location>
</feature>
<dbReference type="EMBL" id="CP110426">
    <property type="protein sequence ID" value="WAQ85952.1"/>
    <property type="molecule type" value="Genomic_DNA"/>
</dbReference>
<feature type="region of interest" description="Disordered" evidence="1">
    <location>
        <begin position="1079"/>
        <end position="1100"/>
    </location>
</feature>
<feature type="region of interest" description="Disordered" evidence="1">
    <location>
        <begin position="1333"/>
        <end position="1373"/>
    </location>
</feature>
<dbReference type="PANTHER" id="PTHR13950:SF9">
    <property type="entry name" value="RABCONNECTIN-3A"/>
    <property type="match status" value="1"/>
</dbReference>
<name>A0ABY7CPN5_9BASI</name>
<proteinExistence type="predicted"/>
<evidence type="ECO:0000313" key="3">
    <source>
        <dbReference type="EMBL" id="WAQ85952.1"/>
    </source>
</evidence>
<protein>
    <recommendedName>
        <fullName evidence="2">RAVE complex protein Rav1 C-terminal domain-containing protein</fullName>
    </recommendedName>
</protein>
<dbReference type="RefSeq" id="XP_053021507.1">
    <property type="nucleotide sequence ID" value="XM_053170302.1"/>
</dbReference>
<dbReference type="InterPro" id="IPR022033">
    <property type="entry name" value="Rav1p_C"/>
</dbReference>
<dbReference type="InterPro" id="IPR052208">
    <property type="entry name" value="DmX-like/RAVE_component"/>
</dbReference>
<organism evidence="3 4">
    <name type="scientific">Puccinia triticina</name>
    <dbReference type="NCBI Taxonomy" id="208348"/>
    <lineage>
        <taxon>Eukaryota</taxon>
        <taxon>Fungi</taxon>
        <taxon>Dikarya</taxon>
        <taxon>Basidiomycota</taxon>
        <taxon>Pucciniomycotina</taxon>
        <taxon>Pucciniomycetes</taxon>
        <taxon>Pucciniales</taxon>
        <taxon>Pucciniaceae</taxon>
        <taxon>Puccinia</taxon>
    </lineage>
</organism>
<dbReference type="Pfam" id="PF12234">
    <property type="entry name" value="Rav1p_C"/>
    <property type="match status" value="1"/>
</dbReference>
<keyword evidence="4" id="KW-1185">Reference proteome</keyword>
<sequence length="1397" mass="153294">MSSEPVSLSSINPSRQALSLSPSCSNQLIILYASGLLVNIVDPVSWRLLQSIPLLDHLPHLAHSQNTVDALHLAQDNRRLAVCCGPLTAVFERPGTSSTFPCPWKLHSTFTCHITRILSINLKPSCCLVTGKDGLSLHQLEDEISDSDEPARWIKRWALRGQPCDQSVFEVLDDGTCLLAAIVIGSPILRTYEFSITSSKAASNLHQYSPKTITLSLPIQSIRFSYRKGQPSNHTNELPFLSVEVVAPVLGTALHYYNLIKRQLPVAAPGRNPSQQSHGPYKPSVQYLHHGMCAISVPANAPRILAAFPLDNDLFGPQNGQIIGHDPRMNLIILSNGEVNLARSAKNTNLLSPAPLLLPKDMLELFMRPGTMVHSVMSVHNSPEEPGHLSCSIVARPLKTTGEIFIAQIPLGALLDRKAVSGSNPRLISMKRLPFGYTPLFTRTSLLASGQTAFAGLLVAGSTKDQDTRYLCLCYPAGNNSASASRLLAYASHSGREDAVPLRKNDLTGGVQAAGCFDDQGRYCTTDRVNPTAETSHIGPTGLFVSHLNGKMDLSVRPLSYRKVGLKGFLEGELPQALVMECSNSQRSEGNSVLCFSSSNRLLLWNIAGDLRVSGDDSQPYTMCHEVSFPASFLLSALTPSYHLPTSTVLALDTNGQLVRARLPETLRGPPADSSFELEVTVSHQIGTHESLGLTDVKRQVTLLEPNGSRFLAMLCVMNETDSSRTYRIVVVDLKQQPFSPGIVGLDTFEVERASSGIENEAQLKWSDYQSRPYSFQKDCFLGVCCGTDSVRIYTRANDGWWTRTATVHSELGSISQISWLGVSDDSTRLLYQTAGHTLLGPPIRPPQRRTVLPWHPTLLKNQLLFGSLSLSFATVACLSLALKGCLQPLTLLCQRIITVGFDEDEKLIIKELDDLANDSVLPGNLSPTILSQAHVDVLSLAVNGHRIPLLAENEQASVLLLAKAFLQVQTARSHGIDTDGCQYIFSLVNYLENPAGSRVDWMLGFGPSQNCGILSAQLSSTRGLIGQETSAILSKYSDNPGFKLDWKSARSVGLFMWLGPVEEVHSYLERVAQAEYVSGGSGNDRSSDKARSSDGPREQDPAACSIFYMALRKKRLLMGLWKVAYGHADRPLMTKFLENDFSEARWKTAAQKNAFALISRQRFRFAASFFLLADRLQDAVNVCVRQLSDWQLALAIVRAYEGDRGPAMDKLLTETVLPIGFSTGNRWLVSWSFRMLGQSDLACRVLVAAWDDPLVRNHWTPSVSGRYAVRIGPLDLSLVVLFNRLKRALRSPLTWTDERALILLSLEELANAGCTMLAVNLAKNWPLDPPDIGPPRHSFSAEPPPPPDPHSLLHPTPPQTHSANPPLENTIEPVLPMPKKVLSQPVVPEFELSNFF</sequence>
<accession>A0ABY7CPN5</accession>
<dbReference type="PANTHER" id="PTHR13950">
    <property type="entry name" value="RABCONNECTIN-RELATED"/>
    <property type="match status" value="1"/>
</dbReference>
<evidence type="ECO:0000313" key="4">
    <source>
        <dbReference type="Proteomes" id="UP001164743"/>
    </source>
</evidence>
<dbReference type="Proteomes" id="UP001164743">
    <property type="component" value="Chromosome 6A"/>
</dbReference>
<evidence type="ECO:0000259" key="2">
    <source>
        <dbReference type="Pfam" id="PF12234"/>
    </source>
</evidence>
<reference evidence="3" key="1">
    <citation type="submission" date="2022-10" db="EMBL/GenBank/DDBJ databases">
        <title>Puccinia triticina Genome sequencing and assembly.</title>
        <authorList>
            <person name="Li C."/>
        </authorList>
    </citation>
    <scope>NUCLEOTIDE SEQUENCE</scope>
    <source>
        <strain evidence="3">Pt15</strain>
    </source>
</reference>
<dbReference type="GeneID" id="77811197"/>
<gene>
    <name evidence="3" type="ORF">PtA15_6A582</name>
</gene>